<name>A0A4V3RQY7_9ACTN</name>
<organism evidence="2 3">
    <name type="scientific">Muricaecibacterium torontonense</name>
    <dbReference type="NCBI Taxonomy" id="3032871"/>
    <lineage>
        <taxon>Bacteria</taxon>
        <taxon>Bacillati</taxon>
        <taxon>Actinomycetota</taxon>
        <taxon>Coriobacteriia</taxon>
        <taxon>Coriobacteriales</taxon>
        <taxon>Atopobiaceae</taxon>
        <taxon>Muricaecibacterium</taxon>
    </lineage>
</organism>
<protein>
    <recommendedName>
        <fullName evidence="4">DUF5105 domain-containing protein</fullName>
    </recommendedName>
</protein>
<evidence type="ECO:0000313" key="2">
    <source>
        <dbReference type="EMBL" id="TGY61360.1"/>
    </source>
</evidence>
<dbReference type="OrthoDB" id="3192581at2"/>
<reference evidence="2 3" key="1">
    <citation type="submission" date="2019-04" db="EMBL/GenBank/DDBJ databases">
        <title>Microbes associate with the intestines of laboratory mice.</title>
        <authorList>
            <person name="Navarre W."/>
            <person name="Wong E."/>
            <person name="Huang K."/>
            <person name="Tropini C."/>
            <person name="Ng K."/>
            <person name="Yu B."/>
        </authorList>
    </citation>
    <scope>NUCLEOTIDE SEQUENCE [LARGE SCALE GENOMIC DNA]</scope>
    <source>
        <strain evidence="2 3">NM07_P-09</strain>
    </source>
</reference>
<gene>
    <name evidence="2" type="ORF">E5334_08090</name>
</gene>
<keyword evidence="3" id="KW-1185">Reference proteome</keyword>
<dbReference type="Proteomes" id="UP000310263">
    <property type="component" value="Unassembled WGS sequence"/>
</dbReference>
<proteinExistence type="predicted"/>
<dbReference type="RefSeq" id="WP_136013082.1">
    <property type="nucleotide sequence ID" value="NZ_SRYE01000005.1"/>
</dbReference>
<evidence type="ECO:0008006" key="4">
    <source>
        <dbReference type="Google" id="ProtNLM"/>
    </source>
</evidence>
<dbReference type="AlphaFoldDB" id="A0A4V3RQY7"/>
<feature type="chain" id="PRO_5020479482" description="DUF5105 domain-containing protein" evidence="1">
    <location>
        <begin position="36"/>
        <end position="209"/>
    </location>
</feature>
<accession>A0A4V3RQY7</accession>
<evidence type="ECO:0000256" key="1">
    <source>
        <dbReference type="SAM" id="SignalP"/>
    </source>
</evidence>
<dbReference type="EMBL" id="SRYE01000005">
    <property type="protein sequence ID" value="TGY61360.1"/>
    <property type="molecule type" value="Genomic_DNA"/>
</dbReference>
<keyword evidence="1" id="KW-0732">Signal</keyword>
<comment type="caution">
    <text evidence="2">The sequence shown here is derived from an EMBL/GenBank/DDBJ whole genome shotgun (WGS) entry which is preliminary data.</text>
</comment>
<sequence>MNTCTAAPKPRKFWLGLLMCALALVVCAPMLTGCASPEDAVRKAATSYLDQLKNPDLSQEDFEQYMGTETASTFESYGIDAVALGKSLTKHFDYKINQVTVDGDEANVVVDATNIDFAALGSSLQPKFLEWASSAEAQELIANNDQEGVMKKLFSMLQEELDADSVSTVTNPVTVTFTKSGDDWAPLSSQQISEVLFAGQNPADMYAAE</sequence>
<feature type="signal peptide" evidence="1">
    <location>
        <begin position="1"/>
        <end position="35"/>
    </location>
</feature>
<evidence type="ECO:0000313" key="3">
    <source>
        <dbReference type="Proteomes" id="UP000310263"/>
    </source>
</evidence>